<reference evidence="2 3" key="1">
    <citation type="submission" date="2021-05" db="EMBL/GenBank/DDBJ databases">
        <title>Kineosporia and Streptomyces sp. nov. two new marine actinobacteria isolated from Coral.</title>
        <authorList>
            <person name="Buangrab K."/>
            <person name="Sutthacheep M."/>
            <person name="Yeemin T."/>
            <person name="Harunari E."/>
            <person name="Igarashi Y."/>
            <person name="Kanchanasin P."/>
            <person name="Tanasupawat S."/>
            <person name="Phongsopitanun W."/>
        </authorList>
    </citation>
    <scope>NUCLEOTIDE SEQUENCE [LARGE SCALE GENOMIC DNA]</scope>
    <source>
        <strain evidence="2 3">J2-2</strain>
    </source>
</reference>
<dbReference type="SMART" id="SM00642">
    <property type="entry name" value="Aamy"/>
    <property type="match status" value="1"/>
</dbReference>
<dbReference type="InterPro" id="IPR017853">
    <property type="entry name" value="GH"/>
</dbReference>
<comment type="caution">
    <text evidence="2">The sequence shown here is derived from an EMBL/GenBank/DDBJ whole genome shotgun (WGS) entry which is preliminary data.</text>
</comment>
<sequence>MRITDTADMWWKTAVVYCLDVETFLDWNDDGTGDFAGLAQRVDYLAELGVTCLWLMPFYPTPDRDDGYDITDFYGVDPRLGTHGDLVEAIRTAKDRGMRVIVDLVVNHTSDQHPWFEASRSSRESKYRDWYVWVDEPPAGKQPEPVFPDQEKSVWTLDERTGQYYLHHFYKHQPDLNVTNPQVRDEIARIVGFWLALGVSGFRVDAVPFFIDTIGESPTALPDPHEVVRHLRAFLNRRTGDAILLGEVNVPYDQQLEFFGGDEGDELTLQFDFITMQNMYLALARQDAAPLAKALRERPEIPPECQWGTFVRNHDELTLDKLSDDERQEVFDAFGPQERMQVFGRGLIRRLPPMLDGDADRIRMVYSLLFTLPGTPVLFYGEEIGMGENLELGDRKAVRTPMQWTAEPSAGFSRAAADQLAAPLVSGDFGPQAVNVEAQRSDPESFLNFVRLLIARYRNSPELGWGRFEVLAQPHGAVFAHRLIWEDAVLVAVHNLSPEPVKVPLELGEQVAGNELLDLLDSQNTRVDDEGRTEIELGRYGYRWLRVATKGSRRLR</sequence>
<dbReference type="RefSeq" id="WP_214158479.1">
    <property type="nucleotide sequence ID" value="NZ_JAHBAY010000011.1"/>
</dbReference>
<dbReference type="Gene3D" id="3.90.400.10">
    <property type="entry name" value="Oligo-1,6-glucosidase, Domain 2"/>
    <property type="match status" value="1"/>
</dbReference>
<dbReference type="InterPro" id="IPR045857">
    <property type="entry name" value="O16G_dom_2"/>
</dbReference>
<dbReference type="EMBL" id="JAHBAY010000011">
    <property type="protein sequence ID" value="MBT0772117.1"/>
    <property type="molecule type" value="Genomic_DNA"/>
</dbReference>
<dbReference type="InterPro" id="IPR006047">
    <property type="entry name" value="GH13_cat_dom"/>
</dbReference>
<accession>A0ABS5TM06</accession>
<dbReference type="SUPFAM" id="SSF51445">
    <property type="entry name" value="(Trans)glycosidases"/>
    <property type="match status" value="1"/>
</dbReference>
<dbReference type="SUPFAM" id="SSF51011">
    <property type="entry name" value="Glycosyl hydrolase domain"/>
    <property type="match status" value="1"/>
</dbReference>
<organism evidence="2 3">
    <name type="scientific">Kineosporia corallincola</name>
    <dbReference type="NCBI Taxonomy" id="2835133"/>
    <lineage>
        <taxon>Bacteria</taxon>
        <taxon>Bacillati</taxon>
        <taxon>Actinomycetota</taxon>
        <taxon>Actinomycetes</taxon>
        <taxon>Kineosporiales</taxon>
        <taxon>Kineosporiaceae</taxon>
        <taxon>Kineosporia</taxon>
    </lineage>
</organism>
<dbReference type="Gene3D" id="2.60.40.1180">
    <property type="entry name" value="Golgi alpha-mannosidase II"/>
    <property type="match status" value="1"/>
</dbReference>
<evidence type="ECO:0000259" key="1">
    <source>
        <dbReference type="SMART" id="SM00642"/>
    </source>
</evidence>
<evidence type="ECO:0000313" key="2">
    <source>
        <dbReference type="EMBL" id="MBT0772117.1"/>
    </source>
</evidence>
<dbReference type="InterPro" id="IPR054049">
    <property type="entry name" value="SupH-like_C"/>
</dbReference>
<proteinExistence type="predicted"/>
<evidence type="ECO:0000313" key="3">
    <source>
        <dbReference type="Proteomes" id="UP001197247"/>
    </source>
</evidence>
<protein>
    <submittedName>
        <fullName evidence="2">Alpha-amylase family protein</fullName>
    </submittedName>
</protein>
<dbReference type="Pfam" id="PF22157">
    <property type="entry name" value="SupH-like_C"/>
    <property type="match status" value="1"/>
</dbReference>
<dbReference type="InterPro" id="IPR013780">
    <property type="entry name" value="Glyco_hydro_b"/>
</dbReference>
<name>A0ABS5TM06_9ACTN</name>
<dbReference type="CDD" id="cd11334">
    <property type="entry name" value="AmyAc_TreS"/>
    <property type="match status" value="1"/>
</dbReference>
<dbReference type="PANTHER" id="PTHR10357">
    <property type="entry name" value="ALPHA-AMYLASE FAMILY MEMBER"/>
    <property type="match status" value="1"/>
</dbReference>
<keyword evidence="3" id="KW-1185">Reference proteome</keyword>
<feature type="domain" description="Glycosyl hydrolase family 13 catalytic" evidence="1">
    <location>
        <begin position="18"/>
        <end position="414"/>
    </location>
</feature>
<dbReference type="PANTHER" id="PTHR10357:SF219">
    <property type="entry name" value="MALTOSE ALPHA-D-GLUCOSYLTRANSFERASE"/>
    <property type="match status" value="1"/>
</dbReference>
<dbReference type="Gene3D" id="3.20.20.80">
    <property type="entry name" value="Glycosidases"/>
    <property type="match status" value="1"/>
</dbReference>
<gene>
    <name evidence="2" type="ORF">KIH74_24450</name>
</gene>
<dbReference type="Proteomes" id="UP001197247">
    <property type="component" value="Unassembled WGS sequence"/>
</dbReference>
<dbReference type="Pfam" id="PF00128">
    <property type="entry name" value="Alpha-amylase"/>
    <property type="match status" value="2"/>
</dbReference>